<proteinExistence type="predicted"/>
<evidence type="ECO:0000313" key="2">
    <source>
        <dbReference type="EMBL" id="WFD47649.1"/>
    </source>
</evidence>
<organism evidence="2 3">
    <name type="scientific">Malassezia furfur</name>
    <name type="common">Pityriasis versicolor infection agent</name>
    <name type="synonym">Pityrosporum furfur</name>
    <dbReference type="NCBI Taxonomy" id="55194"/>
    <lineage>
        <taxon>Eukaryota</taxon>
        <taxon>Fungi</taxon>
        <taxon>Dikarya</taxon>
        <taxon>Basidiomycota</taxon>
        <taxon>Ustilaginomycotina</taxon>
        <taxon>Malasseziomycetes</taxon>
        <taxon>Malasseziales</taxon>
        <taxon>Malasseziaceae</taxon>
        <taxon>Malassezia</taxon>
    </lineage>
</organism>
<evidence type="ECO:0000256" key="1">
    <source>
        <dbReference type="SAM" id="MobiDB-lite"/>
    </source>
</evidence>
<feature type="compositionally biased region" description="Basic residues" evidence="1">
    <location>
        <begin position="29"/>
        <end position="39"/>
    </location>
</feature>
<evidence type="ECO:0000313" key="3">
    <source>
        <dbReference type="Proteomes" id="UP000818624"/>
    </source>
</evidence>
<keyword evidence="3" id="KW-1185">Reference proteome</keyword>
<name>A0ABY8ERQ2_MALFU</name>
<accession>A0ABY8ERQ2</accession>
<dbReference type="EMBL" id="CP046235">
    <property type="protein sequence ID" value="WFD47649.1"/>
    <property type="molecule type" value="Genomic_DNA"/>
</dbReference>
<reference evidence="2 3" key="1">
    <citation type="journal article" date="2020" name="Elife">
        <title>Loss of centromere function drives karyotype evolution in closely related Malassezia species.</title>
        <authorList>
            <person name="Sankaranarayanan S.R."/>
            <person name="Ianiri G."/>
            <person name="Coelho M.A."/>
            <person name="Reza M.H."/>
            <person name="Thimmappa B.C."/>
            <person name="Ganguly P."/>
            <person name="Vadnala R.N."/>
            <person name="Sun S."/>
            <person name="Siddharthan R."/>
            <person name="Tellgren-Roth C."/>
            <person name="Dawson T.L."/>
            <person name="Heitman J."/>
            <person name="Sanyal K."/>
        </authorList>
    </citation>
    <scope>NUCLEOTIDE SEQUENCE [LARGE SCALE GENOMIC DNA]</scope>
    <source>
        <strain evidence="2">CBS14141</strain>
    </source>
</reference>
<feature type="region of interest" description="Disordered" evidence="1">
    <location>
        <begin position="1"/>
        <end position="45"/>
    </location>
</feature>
<sequence length="65" mass="7170">MAQGFKPLKRNVPEVPKKKSKSTASAPKVGKRIPPKKHHALQEVAQKKVSHISYAARHGTLDVAY</sequence>
<dbReference type="Proteomes" id="UP000818624">
    <property type="component" value="Chromosome 2"/>
</dbReference>
<gene>
    <name evidence="2" type="ORF">GLX27_002301</name>
</gene>
<protein>
    <submittedName>
        <fullName evidence="2">Uncharacterized protein</fullName>
    </submittedName>
</protein>